<organism evidence="10 11">
    <name type="scientific">Sinosporangium siamense</name>
    <dbReference type="NCBI Taxonomy" id="1367973"/>
    <lineage>
        <taxon>Bacteria</taxon>
        <taxon>Bacillati</taxon>
        <taxon>Actinomycetota</taxon>
        <taxon>Actinomycetes</taxon>
        <taxon>Streptosporangiales</taxon>
        <taxon>Streptosporangiaceae</taxon>
        <taxon>Sinosporangium</taxon>
    </lineage>
</organism>
<dbReference type="GO" id="GO:0005524">
    <property type="term" value="F:ATP binding"/>
    <property type="evidence" value="ECO:0007669"/>
    <property type="project" value="UniProtKB-KW"/>
</dbReference>
<dbReference type="SUPFAM" id="SSF52540">
    <property type="entry name" value="P-loop containing nucleoside triphosphate hydrolases"/>
    <property type="match status" value="2"/>
</dbReference>
<comment type="caution">
    <text evidence="10">The sequence shown here is derived from an EMBL/GenBank/DDBJ whole genome shotgun (WGS) entry which is preliminary data.</text>
</comment>
<gene>
    <name evidence="10" type="primary">rbsA_2</name>
    <name evidence="10" type="ORF">Ssi02_66690</name>
</gene>
<evidence type="ECO:0000256" key="7">
    <source>
        <dbReference type="ARBA" id="ARBA00022967"/>
    </source>
</evidence>
<dbReference type="InterPro" id="IPR027417">
    <property type="entry name" value="P-loop_NTPase"/>
</dbReference>
<dbReference type="Gene3D" id="3.40.50.300">
    <property type="entry name" value="P-loop containing nucleotide triphosphate hydrolases"/>
    <property type="match status" value="2"/>
</dbReference>
<dbReference type="CDD" id="cd03215">
    <property type="entry name" value="ABC_Carb_Monos_II"/>
    <property type="match status" value="1"/>
</dbReference>
<feature type="domain" description="ABC transporter" evidence="9">
    <location>
        <begin position="18"/>
        <end position="254"/>
    </location>
</feature>
<dbReference type="GO" id="GO:0016887">
    <property type="term" value="F:ATP hydrolysis activity"/>
    <property type="evidence" value="ECO:0007669"/>
    <property type="project" value="InterPro"/>
</dbReference>
<dbReference type="EMBL" id="BOOW01000044">
    <property type="protein sequence ID" value="GII96438.1"/>
    <property type="molecule type" value="Genomic_DNA"/>
</dbReference>
<dbReference type="PROSITE" id="PS00211">
    <property type="entry name" value="ABC_TRANSPORTER_1"/>
    <property type="match status" value="1"/>
</dbReference>
<accession>A0A919VAH4</accession>
<evidence type="ECO:0000256" key="5">
    <source>
        <dbReference type="ARBA" id="ARBA00022741"/>
    </source>
</evidence>
<keyword evidence="4" id="KW-0677">Repeat</keyword>
<keyword evidence="11" id="KW-1185">Reference proteome</keyword>
<keyword evidence="5" id="KW-0547">Nucleotide-binding</keyword>
<dbReference type="InterPro" id="IPR017871">
    <property type="entry name" value="ABC_transporter-like_CS"/>
</dbReference>
<keyword evidence="7" id="KW-1278">Translocase</keyword>
<dbReference type="InterPro" id="IPR003439">
    <property type="entry name" value="ABC_transporter-like_ATP-bd"/>
</dbReference>
<keyword evidence="2" id="KW-1003">Cell membrane</keyword>
<keyword evidence="6 10" id="KW-0067">ATP-binding</keyword>
<keyword evidence="1" id="KW-0813">Transport</keyword>
<dbReference type="Proteomes" id="UP000606172">
    <property type="component" value="Unassembled WGS sequence"/>
</dbReference>
<evidence type="ECO:0000256" key="8">
    <source>
        <dbReference type="ARBA" id="ARBA00023136"/>
    </source>
</evidence>
<sequence length="522" mass="55431">MPYGGAPRNPWKEPRVTLSIRGLVKGYGATTVLDGVDLDIAPGEVHALLGPNGAGKSTLIKCIGGVVTPDAGEIVLDGAPLHNLTPARAFEAGIATIHQHLSLIDVLSVTENLFLGQEARRAGLIDRGAQRRTADELLERFGLRVPATARVGDLPIGTKQLLEIAKAWHRTDVRVLILDEPTASLSESETERLFAEVAKMKERGARIIYTTHRLGEVFRIADRVTVVRDGGVALSGAVADLAPERVVSVISGGTGAPTAQVERSDLGAVRLRARGLAGPRFGPLDMEVRAGEILGLYGVLGSGRSSFVETVAGRFAAVEGVIEVDGSPLTGRGPARALRRGIALVPSDRARQALWATRSAADNLLLPSFGELGRLGLRRTRRERRLFGETARKVDLQPPDASRKGGAFSGGNQQKLVLGRWLARAGRLAVLLLDEPTQGVDVGARKQIYEVCRDLAAGGLAVVFASSDAQEVQQLAHRALVMDRGRVIAELTGEDITEAALLQNAHQLTGVTGTANVSESHP</sequence>
<dbReference type="Pfam" id="PF00005">
    <property type="entry name" value="ABC_tran"/>
    <property type="match status" value="2"/>
</dbReference>
<dbReference type="PANTHER" id="PTHR43790:SF3">
    <property type="entry name" value="D-ALLOSE IMPORT ATP-BINDING PROTEIN ALSA-RELATED"/>
    <property type="match status" value="1"/>
</dbReference>
<reference evidence="10" key="1">
    <citation type="submission" date="2021-01" db="EMBL/GenBank/DDBJ databases">
        <title>Whole genome shotgun sequence of Sinosporangium siamense NBRC 109515.</title>
        <authorList>
            <person name="Komaki H."/>
            <person name="Tamura T."/>
        </authorList>
    </citation>
    <scope>NUCLEOTIDE SEQUENCE</scope>
    <source>
        <strain evidence="10">NBRC 109515</strain>
    </source>
</reference>
<dbReference type="InterPro" id="IPR003593">
    <property type="entry name" value="AAA+_ATPase"/>
</dbReference>
<evidence type="ECO:0000256" key="6">
    <source>
        <dbReference type="ARBA" id="ARBA00022840"/>
    </source>
</evidence>
<dbReference type="CDD" id="cd03216">
    <property type="entry name" value="ABC_Carb_Monos_I"/>
    <property type="match status" value="1"/>
</dbReference>
<evidence type="ECO:0000256" key="1">
    <source>
        <dbReference type="ARBA" id="ARBA00022448"/>
    </source>
</evidence>
<evidence type="ECO:0000256" key="3">
    <source>
        <dbReference type="ARBA" id="ARBA00022597"/>
    </source>
</evidence>
<dbReference type="PANTHER" id="PTHR43790">
    <property type="entry name" value="CARBOHYDRATE TRANSPORT ATP-BINDING PROTEIN MG119-RELATED"/>
    <property type="match status" value="1"/>
</dbReference>
<dbReference type="AlphaFoldDB" id="A0A919VAH4"/>
<dbReference type="SMART" id="SM00382">
    <property type="entry name" value="AAA"/>
    <property type="match status" value="2"/>
</dbReference>
<keyword evidence="3" id="KW-0762">Sugar transport</keyword>
<proteinExistence type="predicted"/>
<evidence type="ECO:0000256" key="2">
    <source>
        <dbReference type="ARBA" id="ARBA00022475"/>
    </source>
</evidence>
<protein>
    <submittedName>
        <fullName evidence="10">Ribose ABC transporter ATP-binding protein</fullName>
    </submittedName>
</protein>
<name>A0A919VAH4_9ACTN</name>
<feature type="domain" description="ABC transporter" evidence="9">
    <location>
        <begin position="261"/>
        <end position="509"/>
    </location>
</feature>
<dbReference type="PROSITE" id="PS50893">
    <property type="entry name" value="ABC_TRANSPORTER_2"/>
    <property type="match status" value="2"/>
</dbReference>
<evidence type="ECO:0000259" key="9">
    <source>
        <dbReference type="PROSITE" id="PS50893"/>
    </source>
</evidence>
<keyword evidence="8" id="KW-0472">Membrane</keyword>
<evidence type="ECO:0000313" key="10">
    <source>
        <dbReference type="EMBL" id="GII96438.1"/>
    </source>
</evidence>
<evidence type="ECO:0000256" key="4">
    <source>
        <dbReference type="ARBA" id="ARBA00022737"/>
    </source>
</evidence>
<dbReference type="InterPro" id="IPR050107">
    <property type="entry name" value="ABC_carbohydrate_import_ATPase"/>
</dbReference>
<evidence type="ECO:0000313" key="11">
    <source>
        <dbReference type="Proteomes" id="UP000606172"/>
    </source>
</evidence>